<organism evidence="5 6">
    <name type="scientific">Agreia pratensis</name>
    <dbReference type="NCBI Taxonomy" id="150121"/>
    <lineage>
        <taxon>Bacteria</taxon>
        <taxon>Bacillati</taxon>
        <taxon>Actinomycetota</taxon>
        <taxon>Actinomycetes</taxon>
        <taxon>Micrococcales</taxon>
        <taxon>Microbacteriaceae</taxon>
        <taxon>Agreia</taxon>
    </lineage>
</organism>
<sequence length="153" mass="17128">MPGDLDTQYPDAQSSPGLALWRASNAWQRRIRAALAPHDLTHVQYVLLASLTWMDRTEPVTQRDLARHTELDVMMTSQVLRTLETKGCVRREPHPHDRRAIALHPTAQGIELANQATHDVESADAAYFAALTTTQRESLTDGLQQLASRARLP</sequence>
<dbReference type="OrthoDB" id="162531at2"/>
<gene>
    <name evidence="5" type="ORF">SAMN06296010_1144</name>
</gene>
<keyword evidence="1" id="KW-0805">Transcription regulation</keyword>
<evidence type="ECO:0000313" key="5">
    <source>
        <dbReference type="EMBL" id="SMG23974.1"/>
    </source>
</evidence>
<dbReference type="Gene3D" id="1.10.10.10">
    <property type="entry name" value="Winged helix-like DNA-binding domain superfamily/Winged helix DNA-binding domain"/>
    <property type="match status" value="1"/>
</dbReference>
<evidence type="ECO:0000259" key="4">
    <source>
        <dbReference type="PROSITE" id="PS50995"/>
    </source>
</evidence>
<dbReference type="InterPro" id="IPR036388">
    <property type="entry name" value="WH-like_DNA-bd_sf"/>
</dbReference>
<dbReference type="Proteomes" id="UP000193244">
    <property type="component" value="Unassembled WGS sequence"/>
</dbReference>
<reference evidence="6" key="1">
    <citation type="submission" date="2017-04" db="EMBL/GenBank/DDBJ databases">
        <authorList>
            <person name="Varghese N."/>
            <person name="Submissions S."/>
        </authorList>
    </citation>
    <scope>NUCLEOTIDE SEQUENCE [LARGE SCALE GENOMIC DNA]</scope>
    <source>
        <strain evidence="6">VKM Ac-2510</strain>
    </source>
</reference>
<keyword evidence="2" id="KW-0238">DNA-binding</keyword>
<accession>A0A1X7J8B6</accession>
<dbReference type="SMART" id="SM00347">
    <property type="entry name" value="HTH_MARR"/>
    <property type="match status" value="1"/>
</dbReference>
<dbReference type="EMBL" id="FXAY01000002">
    <property type="protein sequence ID" value="SMG23974.1"/>
    <property type="molecule type" value="Genomic_DNA"/>
</dbReference>
<evidence type="ECO:0000256" key="3">
    <source>
        <dbReference type="ARBA" id="ARBA00023163"/>
    </source>
</evidence>
<dbReference type="PANTHER" id="PTHR33164:SF64">
    <property type="entry name" value="TRANSCRIPTIONAL REGULATOR SLYA"/>
    <property type="match status" value="1"/>
</dbReference>
<dbReference type="STRING" id="150121.SAMN06296010_1144"/>
<dbReference type="Pfam" id="PF01047">
    <property type="entry name" value="MarR"/>
    <property type="match status" value="1"/>
</dbReference>
<dbReference type="GO" id="GO:0003677">
    <property type="term" value="F:DNA binding"/>
    <property type="evidence" value="ECO:0007669"/>
    <property type="project" value="UniProtKB-KW"/>
</dbReference>
<evidence type="ECO:0000256" key="1">
    <source>
        <dbReference type="ARBA" id="ARBA00023015"/>
    </source>
</evidence>
<dbReference type="PANTHER" id="PTHR33164">
    <property type="entry name" value="TRANSCRIPTIONAL REGULATOR, MARR FAMILY"/>
    <property type="match status" value="1"/>
</dbReference>
<proteinExistence type="predicted"/>
<dbReference type="InterPro" id="IPR039422">
    <property type="entry name" value="MarR/SlyA-like"/>
</dbReference>
<dbReference type="InterPro" id="IPR000835">
    <property type="entry name" value="HTH_MarR-typ"/>
</dbReference>
<evidence type="ECO:0000313" key="6">
    <source>
        <dbReference type="Proteomes" id="UP000193244"/>
    </source>
</evidence>
<evidence type="ECO:0000256" key="2">
    <source>
        <dbReference type="ARBA" id="ARBA00023125"/>
    </source>
</evidence>
<dbReference type="GO" id="GO:0003700">
    <property type="term" value="F:DNA-binding transcription factor activity"/>
    <property type="evidence" value="ECO:0007669"/>
    <property type="project" value="InterPro"/>
</dbReference>
<dbReference type="SUPFAM" id="SSF46785">
    <property type="entry name" value="Winged helix' DNA-binding domain"/>
    <property type="match status" value="1"/>
</dbReference>
<dbReference type="AlphaFoldDB" id="A0A1X7J8B6"/>
<protein>
    <submittedName>
        <fullName evidence="5">Transcriptional regulator, MarR family</fullName>
    </submittedName>
</protein>
<keyword evidence="6" id="KW-1185">Reference proteome</keyword>
<dbReference type="GO" id="GO:0006950">
    <property type="term" value="P:response to stress"/>
    <property type="evidence" value="ECO:0007669"/>
    <property type="project" value="TreeGrafter"/>
</dbReference>
<dbReference type="RefSeq" id="WP_085483942.1">
    <property type="nucleotide sequence ID" value="NZ_FXAY01000002.1"/>
</dbReference>
<dbReference type="InterPro" id="IPR036390">
    <property type="entry name" value="WH_DNA-bd_sf"/>
</dbReference>
<name>A0A1X7J8B6_9MICO</name>
<feature type="domain" description="HTH marR-type" evidence="4">
    <location>
        <begin position="13"/>
        <end position="148"/>
    </location>
</feature>
<dbReference type="PROSITE" id="PS50995">
    <property type="entry name" value="HTH_MARR_2"/>
    <property type="match status" value="1"/>
</dbReference>
<keyword evidence="3" id="KW-0804">Transcription</keyword>